<reference evidence="1 2" key="1">
    <citation type="submission" date="2024-01" db="EMBL/GenBank/DDBJ databases">
        <title>The genomes of 5 underutilized Papilionoideae crops provide insights into root nodulation and disease resistance.</title>
        <authorList>
            <person name="Yuan L."/>
        </authorList>
    </citation>
    <scope>NUCLEOTIDE SEQUENCE [LARGE SCALE GENOMIC DNA]</scope>
    <source>
        <strain evidence="1">LY-2023</strain>
        <tissue evidence="1">Leaf</tissue>
    </source>
</reference>
<protein>
    <submittedName>
        <fullName evidence="1">Uncharacterized protein</fullName>
    </submittedName>
</protein>
<proteinExistence type="predicted"/>
<gene>
    <name evidence="1" type="ORF">RJT34_31465</name>
</gene>
<comment type="caution">
    <text evidence="1">The sequence shown here is derived from an EMBL/GenBank/DDBJ whole genome shotgun (WGS) entry which is preliminary data.</text>
</comment>
<keyword evidence="2" id="KW-1185">Reference proteome</keyword>
<dbReference type="Proteomes" id="UP001359559">
    <property type="component" value="Unassembled WGS sequence"/>
</dbReference>
<name>A0AAN9EUC4_CLITE</name>
<dbReference type="AlphaFoldDB" id="A0AAN9EUC4"/>
<organism evidence="1 2">
    <name type="scientific">Clitoria ternatea</name>
    <name type="common">Butterfly pea</name>
    <dbReference type="NCBI Taxonomy" id="43366"/>
    <lineage>
        <taxon>Eukaryota</taxon>
        <taxon>Viridiplantae</taxon>
        <taxon>Streptophyta</taxon>
        <taxon>Embryophyta</taxon>
        <taxon>Tracheophyta</taxon>
        <taxon>Spermatophyta</taxon>
        <taxon>Magnoliopsida</taxon>
        <taxon>eudicotyledons</taxon>
        <taxon>Gunneridae</taxon>
        <taxon>Pentapetalae</taxon>
        <taxon>rosids</taxon>
        <taxon>fabids</taxon>
        <taxon>Fabales</taxon>
        <taxon>Fabaceae</taxon>
        <taxon>Papilionoideae</taxon>
        <taxon>50 kb inversion clade</taxon>
        <taxon>NPAAA clade</taxon>
        <taxon>indigoferoid/millettioid clade</taxon>
        <taxon>Phaseoleae</taxon>
        <taxon>Clitoria</taxon>
    </lineage>
</organism>
<dbReference type="PANTHER" id="PTHR34284:SF1">
    <property type="entry name" value="FG-GAP REPEAT-CONTAINING PROTEIN"/>
    <property type="match status" value="1"/>
</dbReference>
<accession>A0AAN9EUC4</accession>
<evidence type="ECO:0000313" key="2">
    <source>
        <dbReference type="Proteomes" id="UP001359559"/>
    </source>
</evidence>
<dbReference type="PANTHER" id="PTHR34284">
    <property type="entry name" value="FG-GAP REPEAT-CONTAINING PROTEIN"/>
    <property type="match status" value="1"/>
</dbReference>
<sequence length="301" mass="33361">MPHRIKGDSVQPISSLTDVTDLTTDGRDLLKILLRWKPITCHNHQYKPLSFGKLGNSEYSKLLPCPSPLPPTHLGSTSHDTGCVLQFSRFGSNSGPLFLSACKSETGQTSSLCLTSPHRFRALHTGSTLFFISFTFSLLLSPPNHSGVLLKNSNTVFANSSCVLINFRVLLVYRGANFIFSSVVFLICDARMHLTDEYPIKYEAERLPPLLVADLNGDGRKEVLVASHDAKIQVLKPRSRRVDEGFSEACVLAEASENSALWIYAILHSMHLLVVLALNDGAEKMRWCAFFFGLQYALLFG</sequence>
<dbReference type="EMBL" id="JAYKXN010000008">
    <property type="protein sequence ID" value="KAK7263867.1"/>
    <property type="molecule type" value="Genomic_DNA"/>
</dbReference>
<evidence type="ECO:0000313" key="1">
    <source>
        <dbReference type="EMBL" id="KAK7263867.1"/>
    </source>
</evidence>